<gene>
    <name evidence="1" type="ORF">CDAR_621441</name>
</gene>
<accession>A0AAV4S7M0</accession>
<organism evidence="1 2">
    <name type="scientific">Caerostris darwini</name>
    <dbReference type="NCBI Taxonomy" id="1538125"/>
    <lineage>
        <taxon>Eukaryota</taxon>
        <taxon>Metazoa</taxon>
        <taxon>Ecdysozoa</taxon>
        <taxon>Arthropoda</taxon>
        <taxon>Chelicerata</taxon>
        <taxon>Arachnida</taxon>
        <taxon>Araneae</taxon>
        <taxon>Araneomorphae</taxon>
        <taxon>Entelegynae</taxon>
        <taxon>Araneoidea</taxon>
        <taxon>Araneidae</taxon>
        <taxon>Caerostris</taxon>
    </lineage>
</organism>
<proteinExistence type="predicted"/>
<evidence type="ECO:0000313" key="1">
    <source>
        <dbReference type="EMBL" id="GIY28929.1"/>
    </source>
</evidence>
<dbReference type="Proteomes" id="UP001054837">
    <property type="component" value="Unassembled WGS sequence"/>
</dbReference>
<keyword evidence="2" id="KW-1185">Reference proteome</keyword>
<dbReference type="EMBL" id="BPLQ01007237">
    <property type="protein sequence ID" value="GIY28929.1"/>
    <property type="molecule type" value="Genomic_DNA"/>
</dbReference>
<sequence>MQCSRISVSSAGLQGFMQCRRPSRLHAMSQAFKASCNVAGLPYLVPLNPVQSGDSMVDNLGSNYLAIKSKNNFASIPIESLLTPALSTVFTKYQKILSSHEVYTCKKQKFYELKK</sequence>
<dbReference type="AlphaFoldDB" id="A0AAV4S7M0"/>
<comment type="caution">
    <text evidence="1">The sequence shown here is derived from an EMBL/GenBank/DDBJ whole genome shotgun (WGS) entry which is preliminary data.</text>
</comment>
<protein>
    <submittedName>
        <fullName evidence="1">Uncharacterized protein</fullName>
    </submittedName>
</protein>
<name>A0AAV4S7M0_9ARAC</name>
<reference evidence="1 2" key="1">
    <citation type="submission" date="2021-06" db="EMBL/GenBank/DDBJ databases">
        <title>Caerostris darwini draft genome.</title>
        <authorList>
            <person name="Kono N."/>
            <person name="Arakawa K."/>
        </authorList>
    </citation>
    <scope>NUCLEOTIDE SEQUENCE [LARGE SCALE GENOMIC DNA]</scope>
</reference>
<evidence type="ECO:0000313" key="2">
    <source>
        <dbReference type="Proteomes" id="UP001054837"/>
    </source>
</evidence>